<dbReference type="Pfam" id="PF04055">
    <property type="entry name" value="Radical_SAM"/>
    <property type="match status" value="1"/>
</dbReference>
<dbReference type="PROSITE" id="PS51918">
    <property type="entry name" value="RADICAL_SAM"/>
    <property type="match status" value="1"/>
</dbReference>
<dbReference type="InterPro" id="IPR006638">
    <property type="entry name" value="Elp3/MiaA/NifB-like_rSAM"/>
</dbReference>
<dbReference type="SMART" id="SM00729">
    <property type="entry name" value="Elp3"/>
    <property type="match status" value="1"/>
</dbReference>
<dbReference type="GO" id="GO:0006779">
    <property type="term" value="P:porphyrin-containing compound biosynthetic process"/>
    <property type="evidence" value="ECO:0007669"/>
    <property type="project" value="InterPro"/>
</dbReference>
<dbReference type="SFLD" id="SFLDS00029">
    <property type="entry name" value="Radical_SAM"/>
    <property type="match status" value="1"/>
</dbReference>
<dbReference type="InterPro" id="IPR034505">
    <property type="entry name" value="Coproporphyrinogen-III_oxidase"/>
</dbReference>
<dbReference type="PANTHER" id="PTHR13932:SF5">
    <property type="entry name" value="RADICAL S-ADENOSYL METHIONINE DOMAIN-CONTAINING PROTEIN 1, MITOCHONDRIAL"/>
    <property type="match status" value="1"/>
</dbReference>
<dbReference type="GO" id="GO:0004109">
    <property type="term" value="F:coproporphyrinogen oxidase activity"/>
    <property type="evidence" value="ECO:0007669"/>
    <property type="project" value="InterPro"/>
</dbReference>
<dbReference type="Proteomes" id="UP000095210">
    <property type="component" value="Chromosome"/>
</dbReference>
<keyword evidence="6" id="KW-0560">Oxidoreductase</keyword>
<evidence type="ECO:0000256" key="4">
    <source>
        <dbReference type="SAM" id="MobiDB-lite"/>
    </source>
</evidence>
<dbReference type="EMBL" id="CP014859">
    <property type="protein sequence ID" value="AOS65069.1"/>
    <property type="molecule type" value="Genomic_DNA"/>
</dbReference>
<dbReference type="GO" id="GO:0005737">
    <property type="term" value="C:cytoplasm"/>
    <property type="evidence" value="ECO:0007669"/>
    <property type="project" value="UniProtKB-SubCell"/>
</dbReference>
<feature type="region of interest" description="Disordered" evidence="4">
    <location>
        <begin position="1"/>
        <end position="29"/>
    </location>
</feature>
<dbReference type="SFLD" id="SFLDG01065">
    <property type="entry name" value="anaerobic_coproporphyrinogen-I"/>
    <property type="match status" value="1"/>
</dbReference>
<dbReference type="AlphaFoldDB" id="A0AAC9N007"/>
<keyword evidence="3" id="KW-0408">Iron</keyword>
<organism evidence="6 7">
    <name type="scientific">Actinoalloteichus hymeniacidonis</name>
    <dbReference type="NCBI Taxonomy" id="340345"/>
    <lineage>
        <taxon>Bacteria</taxon>
        <taxon>Bacillati</taxon>
        <taxon>Actinomycetota</taxon>
        <taxon>Actinomycetes</taxon>
        <taxon>Pseudonocardiales</taxon>
        <taxon>Pseudonocardiaceae</taxon>
        <taxon>Actinoalloteichus</taxon>
    </lineage>
</organism>
<keyword evidence="3" id="KW-0143">Chaperone</keyword>
<keyword evidence="3" id="KW-0349">Heme</keyword>
<proteinExistence type="inferred from homology"/>
<keyword evidence="3" id="KW-0963">Cytoplasm</keyword>
<evidence type="ECO:0000259" key="5">
    <source>
        <dbReference type="PROSITE" id="PS51918"/>
    </source>
</evidence>
<dbReference type="GO" id="GO:0051539">
    <property type="term" value="F:4 iron, 4 sulfur cluster binding"/>
    <property type="evidence" value="ECO:0007669"/>
    <property type="project" value="UniProtKB-UniRule"/>
</dbReference>
<keyword evidence="3" id="KW-0479">Metal-binding</keyword>
<protein>
    <recommendedName>
        <fullName evidence="2 3">Heme chaperone HemW</fullName>
    </recommendedName>
</protein>
<feature type="domain" description="Radical SAM core" evidence="5">
    <location>
        <begin position="34"/>
        <end position="275"/>
    </location>
</feature>
<name>A0AAC9N007_9PSEU</name>
<keyword evidence="3" id="KW-0004">4Fe-4S</keyword>
<dbReference type="GO" id="GO:0046872">
    <property type="term" value="F:metal ion binding"/>
    <property type="evidence" value="ECO:0007669"/>
    <property type="project" value="UniProtKB-UniRule"/>
</dbReference>
<keyword evidence="3" id="KW-0411">Iron-sulfur</keyword>
<comment type="similarity">
    <text evidence="1">Belongs to the anaerobic coproporphyrinogen-III oxidase family. HemW subfamily.</text>
</comment>
<keyword evidence="3" id="KW-0949">S-adenosyl-L-methionine</keyword>
<evidence type="ECO:0000313" key="7">
    <source>
        <dbReference type="Proteomes" id="UP000095210"/>
    </source>
</evidence>
<gene>
    <name evidence="6" type="ORF">TL08_21410</name>
</gene>
<sequence>MLRLPGTLDTMPSSLPDGEPMPEDGALPAHALDGLGRRPFGFYVHVPFCATRCGYCDFNTYTAGELGSGAGHDSWADGVRRELELAAKVLPEAPRVDTVFVGGGTPSLVGAEALGAVLAGIDEVFGLADGAEVTTEANPESTSPEFFAGLRAAGFTRVSLGMQSAASNVLAVLDRTHTPGRAAAAAAEAASAGFDHVNLDLIYGTPGETDADLRASLEAVVAAGVDHVSAYSLIVEDGTALARRVRSGELPAPDEDVLAARYEMIDDALSAAGFDWYEVSNWAARSGGEASWCRHNIGYWTGGDWWGLGPGAHSHVGGVRWWNVKHPARYNAVLAEGRSPGAGREILDESARRVERVLLEIRLVGGLSTELLDEAGLLAAARAADDGLLVAASLAAGRCVLTRRGRLLADGLVHRLLG</sequence>
<dbReference type="InterPro" id="IPR058240">
    <property type="entry name" value="rSAM_sf"/>
</dbReference>
<dbReference type="InterPro" id="IPR007197">
    <property type="entry name" value="rSAM"/>
</dbReference>
<dbReference type="NCBIfam" id="TIGR00539">
    <property type="entry name" value="hemN_rel"/>
    <property type="match status" value="1"/>
</dbReference>
<evidence type="ECO:0000256" key="2">
    <source>
        <dbReference type="ARBA" id="ARBA00017228"/>
    </source>
</evidence>
<evidence type="ECO:0000256" key="3">
    <source>
        <dbReference type="RuleBase" id="RU364116"/>
    </source>
</evidence>
<evidence type="ECO:0000313" key="6">
    <source>
        <dbReference type="EMBL" id="AOS65069.1"/>
    </source>
</evidence>
<keyword evidence="7" id="KW-1185">Reference proteome</keyword>
<dbReference type="PANTHER" id="PTHR13932">
    <property type="entry name" value="COPROPORPHYRINIGEN III OXIDASE"/>
    <property type="match status" value="1"/>
</dbReference>
<reference evidence="7" key="1">
    <citation type="submission" date="2016-03" db="EMBL/GenBank/DDBJ databases">
        <title>Complete genome sequence of the type strain Actinoalloteichus hymeniacidonis DSM 45092.</title>
        <authorList>
            <person name="Schaffert L."/>
            <person name="Albersmeier A."/>
            <person name="Winkler A."/>
            <person name="Kalinowski J."/>
            <person name="Zotchev S."/>
            <person name="Ruckert C."/>
        </authorList>
    </citation>
    <scope>NUCLEOTIDE SEQUENCE [LARGE SCALE GENOMIC DNA]</scope>
    <source>
        <strain evidence="7">HPA177(T) (DSM 45092(T))</strain>
    </source>
</reference>
<dbReference type="Gene3D" id="3.30.750.200">
    <property type="match status" value="1"/>
</dbReference>
<dbReference type="KEGG" id="ahm:TL08_21410"/>
<comment type="function">
    <text evidence="3">Probably acts as a heme chaperone, transferring heme to an unknown acceptor. Binds one molecule of heme per monomer, possibly covalently. Binds 1 [4Fe-4S] cluster. The cluster is coordinated with 3 cysteines and an exchangeable S-adenosyl-L-methionine.</text>
</comment>
<dbReference type="SUPFAM" id="SSF102114">
    <property type="entry name" value="Radical SAM enzymes"/>
    <property type="match status" value="1"/>
</dbReference>
<dbReference type="SFLD" id="SFLDF00562">
    <property type="entry name" value="HemN-like__clustered_with_heat"/>
    <property type="match status" value="1"/>
</dbReference>
<comment type="subcellular location">
    <subcellularLocation>
        <location evidence="3">Cytoplasm</location>
    </subcellularLocation>
</comment>
<dbReference type="InterPro" id="IPR004559">
    <property type="entry name" value="HemW-like"/>
</dbReference>
<dbReference type="CDD" id="cd01335">
    <property type="entry name" value="Radical_SAM"/>
    <property type="match status" value="1"/>
</dbReference>
<accession>A0AAC9N007</accession>
<evidence type="ECO:0000256" key="1">
    <source>
        <dbReference type="ARBA" id="ARBA00006100"/>
    </source>
</evidence>